<evidence type="ECO:0000313" key="1">
    <source>
        <dbReference type="Proteomes" id="UP000887569"/>
    </source>
</evidence>
<dbReference type="AlphaFoldDB" id="A0A915BSE5"/>
<name>A0A915BSE5_PARUN</name>
<proteinExistence type="predicted"/>
<dbReference type="WBParaSite" id="PgR056X_g059_t01">
    <property type="protein sequence ID" value="PgR056X_g059_t01"/>
    <property type="gene ID" value="PgR056X_g059"/>
</dbReference>
<evidence type="ECO:0000313" key="2">
    <source>
        <dbReference type="WBParaSite" id="PgR056X_g059_t01"/>
    </source>
</evidence>
<protein>
    <submittedName>
        <fullName evidence="2">Uncharacterized protein</fullName>
    </submittedName>
</protein>
<sequence length="99" mass="11276">MTPHGCIARRIKVNLFLRKCSATRKRKLKKLHKRRMKWERGCSRDASDLGINLQMLCTTHAALSSSSAPSFHTPLNSQDSLVQCGISMNSYLRCPPNYR</sequence>
<reference evidence="2" key="1">
    <citation type="submission" date="2022-11" db="UniProtKB">
        <authorList>
            <consortium name="WormBaseParasite"/>
        </authorList>
    </citation>
    <scope>IDENTIFICATION</scope>
</reference>
<keyword evidence="1" id="KW-1185">Reference proteome</keyword>
<organism evidence="1 2">
    <name type="scientific">Parascaris univalens</name>
    <name type="common">Nematode worm</name>
    <dbReference type="NCBI Taxonomy" id="6257"/>
    <lineage>
        <taxon>Eukaryota</taxon>
        <taxon>Metazoa</taxon>
        <taxon>Ecdysozoa</taxon>
        <taxon>Nematoda</taxon>
        <taxon>Chromadorea</taxon>
        <taxon>Rhabditida</taxon>
        <taxon>Spirurina</taxon>
        <taxon>Ascaridomorpha</taxon>
        <taxon>Ascaridoidea</taxon>
        <taxon>Ascarididae</taxon>
        <taxon>Parascaris</taxon>
    </lineage>
</organism>
<dbReference type="Proteomes" id="UP000887569">
    <property type="component" value="Unplaced"/>
</dbReference>
<accession>A0A915BSE5</accession>